<evidence type="ECO:0000313" key="2">
    <source>
        <dbReference type="Proteomes" id="UP000325313"/>
    </source>
</evidence>
<reference evidence="1 2" key="1">
    <citation type="submission" date="2019-05" db="EMBL/GenBank/DDBJ databases">
        <title>Emergence of the Ug99 lineage of the wheat stem rust pathogen through somatic hybridization.</title>
        <authorList>
            <person name="Li F."/>
            <person name="Upadhyaya N.M."/>
            <person name="Sperschneider J."/>
            <person name="Matny O."/>
            <person name="Nguyen-Phuc H."/>
            <person name="Mago R."/>
            <person name="Raley C."/>
            <person name="Miller M.E."/>
            <person name="Silverstein K.A.T."/>
            <person name="Henningsen E."/>
            <person name="Hirsch C.D."/>
            <person name="Visser B."/>
            <person name="Pretorius Z.A."/>
            <person name="Steffenson B.J."/>
            <person name="Schwessinger B."/>
            <person name="Dodds P.N."/>
            <person name="Figueroa M."/>
        </authorList>
    </citation>
    <scope>NUCLEOTIDE SEQUENCE [LARGE SCALE GENOMIC DNA]</scope>
    <source>
        <strain evidence="1 2">Ug99</strain>
    </source>
</reference>
<sequence>MSRQPSRHGEQDLVSGMQMIEGAAESESVKETILCLKGGGGGTEEGRIGPVSLTEAIDEHLYIDQQLVEERLMALDLHIDQTQNPLQSLRLQSSSCVRRLARRRRPQ</sequence>
<dbReference type="Proteomes" id="UP000325313">
    <property type="component" value="Unassembled WGS sequence"/>
</dbReference>
<gene>
    <name evidence="1" type="ORF">PGTUg99_019075</name>
</gene>
<name>A0A5B0RFH7_PUCGR</name>
<evidence type="ECO:0000313" key="1">
    <source>
        <dbReference type="EMBL" id="KAA1124586.1"/>
    </source>
</evidence>
<protein>
    <submittedName>
        <fullName evidence="1">Uncharacterized protein</fullName>
    </submittedName>
</protein>
<proteinExistence type="predicted"/>
<comment type="caution">
    <text evidence="1">The sequence shown here is derived from an EMBL/GenBank/DDBJ whole genome shotgun (WGS) entry which is preliminary data.</text>
</comment>
<organism evidence="1 2">
    <name type="scientific">Puccinia graminis f. sp. tritici</name>
    <dbReference type="NCBI Taxonomy" id="56615"/>
    <lineage>
        <taxon>Eukaryota</taxon>
        <taxon>Fungi</taxon>
        <taxon>Dikarya</taxon>
        <taxon>Basidiomycota</taxon>
        <taxon>Pucciniomycotina</taxon>
        <taxon>Pucciniomycetes</taxon>
        <taxon>Pucciniales</taxon>
        <taxon>Pucciniaceae</taxon>
        <taxon>Puccinia</taxon>
    </lineage>
</organism>
<dbReference type="AlphaFoldDB" id="A0A5B0RFH7"/>
<dbReference type="EMBL" id="VDEP01000203">
    <property type="protein sequence ID" value="KAA1124586.1"/>
    <property type="molecule type" value="Genomic_DNA"/>
</dbReference>
<accession>A0A5B0RFH7</accession>